<evidence type="ECO:0000256" key="6">
    <source>
        <dbReference type="ARBA" id="ARBA00022723"/>
    </source>
</evidence>
<dbReference type="Gene3D" id="1.10.150.240">
    <property type="entry name" value="Putative phosphatase, domain 2"/>
    <property type="match status" value="1"/>
</dbReference>
<dbReference type="EC" id="3.1.3.18" evidence="5 10"/>
<evidence type="ECO:0000256" key="1">
    <source>
        <dbReference type="ARBA" id="ARBA00000830"/>
    </source>
</evidence>
<feature type="active site" description="Nucleophile" evidence="10">
    <location>
        <position position="13"/>
    </location>
</feature>
<dbReference type="AlphaFoldDB" id="A0A2K9EIF3"/>
<reference evidence="11 12" key="1">
    <citation type="submission" date="2017-12" db="EMBL/GenBank/DDBJ databases">
        <authorList>
            <person name="Hurst M.R.H."/>
        </authorList>
    </citation>
    <scope>NUCLEOTIDE SEQUENCE [LARGE SCALE GENOMIC DNA]</scope>
    <source>
        <strain evidence="11 12">BM15</strain>
    </source>
</reference>
<accession>A0A2K9EIF3</accession>
<evidence type="ECO:0000313" key="12">
    <source>
        <dbReference type="Proteomes" id="UP000233742"/>
    </source>
</evidence>
<dbReference type="Pfam" id="PF13419">
    <property type="entry name" value="HAD_2"/>
    <property type="match status" value="1"/>
</dbReference>
<dbReference type="SFLD" id="SFLDS00003">
    <property type="entry name" value="Haloacid_Dehalogenase"/>
    <property type="match status" value="1"/>
</dbReference>
<keyword evidence="9 10" id="KW-0119">Carbohydrate metabolism</keyword>
<dbReference type="HAMAP" id="MF_00495">
    <property type="entry name" value="GPH_hydrolase_bact"/>
    <property type="match status" value="1"/>
</dbReference>
<dbReference type="GO" id="GO:0005975">
    <property type="term" value="P:carbohydrate metabolic process"/>
    <property type="evidence" value="ECO:0007669"/>
    <property type="project" value="InterPro"/>
</dbReference>
<keyword evidence="7 10" id="KW-0378">Hydrolase</keyword>
<proteinExistence type="inferred from homology"/>
<dbReference type="Gene3D" id="3.40.50.1000">
    <property type="entry name" value="HAD superfamily/HAD-like"/>
    <property type="match status" value="1"/>
</dbReference>
<organism evidence="11 12">
    <name type="scientific">Paracoccus tegillarcae</name>
    <dbReference type="NCBI Taxonomy" id="1529068"/>
    <lineage>
        <taxon>Bacteria</taxon>
        <taxon>Pseudomonadati</taxon>
        <taxon>Pseudomonadota</taxon>
        <taxon>Alphaproteobacteria</taxon>
        <taxon>Rhodobacterales</taxon>
        <taxon>Paracoccaceae</taxon>
        <taxon>Paracoccus</taxon>
    </lineage>
</organism>
<dbReference type="GO" id="GO:0046295">
    <property type="term" value="P:glycolate biosynthetic process"/>
    <property type="evidence" value="ECO:0007669"/>
    <property type="project" value="UniProtKB-UniRule"/>
</dbReference>
<feature type="binding site" evidence="10">
    <location>
        <position position="15"/>
    </location>
    <ligand>
        <name>Mg(2+)</name>
        <dbReference type="ChEBI" id="CHEBI:18420"/>
    </ligand>
</feature>
<sequence>MTVCYAPCPVVFDLDGTLIDSAPDIHAAVNAVLRDEGVQPLTLDRVRGFIGGGVEVLWHRIIEATGLPQTRYRDLLAAFMARYRRSTSLTRFYPGVLDALNVLADRGHPMGICTNKPADPTQAVLAHMGIAEYFATVVAGDSLPQHKPHPAPLRMALQALGAAPENPKAIYVGDSEVDAETAAAVPVPLMLFTGGYRHTPLEQLPHHAAFDDFSALPALIEQMVTA</sequence>
<dbReference type="OrthoDB" id="9793014at2"/>
<dbReference type="GO" id="GO:0006281">
    <property type="term" value="P:DNA repair"/>
    <property type="evidence" value="ECO:0007669"/>
    <property type="project" value="TreeGrafter"/>
</dbReference>
<dbReference type="InterPro" id="IPR041492">
    <property type="entry name" value="HAD_2"/>
</dbReference>
<comment type="catalytic activity">
    <reaction evidence="1 10">
        <text>2-phosphoglycolate + H2O = glycolate + phosphate</text>
        <dbReference type="Rhea" id="RHEA:14369"/>
        <dbReference type="ChEBI" id="CHEBI:15377"/>
        <dbReference type="ChEBI" id="CHEBI:29805"/>
        <dbReference type="ChEBI" id="CHEBI:43474"/>
        <dbReference type="ChEBI" id="CHEBI:58033"/>
        <dbReference type="EC" id="3.1.3.18"/>
    </reaction>
</comment>
<evidence type="ECO:0000256" key="3">
    <source>
        <dbReference type="ARBA" id="ARBA00004818"/>
    </source>
</evidence>
<dbReference type="PANTHER" id="PTHR43434">
    <property type="entry name" value="PHOSPHOGLYCOLATE PHOSPHATASE"/>
    <property type="match status" value="1"/>
</dbReference>
<dbReference type="GO" id="GO:0005829">
    <property type="term" value="C:cytosol"/>
    <property type="evidence" value="ECO:0007669"/>
    <property type="project" value="TreeGrafter"/>
</dbReference>
<dbReference type="Proteomes" id="UP000233742">
    <property type="component" value="Chromosome"/>
</dbReference>
<feature type="binding site" evidence="10">
    <location>
        <position position="13"/>
    </location>
    <ligand>
        <name>Mg(2+)</name>
        <dbReference type="ChEBI" id="CHEBI:18420"/>
    </ligand>
</feature>
<evidence type="ECO:0000256" key="2">
    <source>
        <dbReference type="ARBA" id="ARBA00001946"/>
    </source>
</evidence>
<dbReference type="KEGG" id="paro:CUV01_16465"/>
<evidence type="ECO:0000256" key="10">
    <source>
        <dbReference type="HAMAP-Rule" id="MF_00495"/>
    </source>
</evidence>
<dbReference type="SUPFAM" id="SSF56784">
    <property type="entry name" value="HAD-like"/>
    <property type="match status" value="1"/>
</dbReference>
<comment type="pathway">
    <text evidence="3 10">Organic acid metabolism; glycolate biosynthesis; glycolate from 2-phosphoglycolate: step 1/1.</text>
</comment>
<evidence type="ECO:0000256" key="8">
    <source>
        <dbReference type="ARBA" id="ARBA00022842"/>
    </source>
</evidence>
<dbReference type="SFLD" id="SFLDG01135">
    <property type="entry name" value="C1.5.6:_HAD__Beta-PGM__Phospha"/>
    <property type="match status" value="1"/>
</dbReference>
<evidence type="ECO:0000313" key="11">
    <source>
        <dbReference type="EMBL" id="AUH34763.1"/>
    </source>
</evidence>
<comment type="similarity">
    <text evidence="4 10">Belongs to the HAD-like hydrolase superfamily. CbbY/CbbZ/Gph/YieH family.</text>
</comment>
<dbReference type="PANTHER" id="PTHR43434:SF1">
    <property type="entry name" value="PHOSPHOGLYCOLATE PHOSPHATASE"/>
    <property type="match status" value="1"/>
</dbReference>
<dbReference type="UniPathway" id="UPA00865">
    <property type="reaction ID" value="UER00834"/>
</dbReference>
<gene>
    <name evidence="11" type="primary">gph</name>
    <name evidence="11" type="ORF">CUV01_16465</name>
</gene>
<evidence type="ECO:0000256" key="4">
    <source>
        <dbReference type="ARBA" id="ARBA00006171"/>
    </source>
</evidence>
<dbReference type="NCBIfam" id="TIGR01449">
    <property type="entry name" value="PGP_bact"/>
    <property type="match status" value="1"/>
</dbReference>
<name>A0A2K9EIF3_9RHOB</name>
<dbReference type="InterPro" id="IPR023198">
    <property type="entry name" value="PGP-like_dom2"/>
</dbReference>
<keyword evidence="12" id="KW-1185">Reference proteome</keyword>
<dbReference type="NCBIfam" id="TIGR01549">
    <property type="entry name" value="HAD-SF-IA-v1"/>
    <property type="match status" value="1"/>
</dbReference>
<dbReference type="RefSeq" id="WP_101461423.1">
    <property type="nucleotide sequence ID" value="NZ_CP025408.1"/>
</dbReference>
<dbReference type="EMBL" id="CP025408">
    <property type="protein sequence ID" value="AUH34763.1"/>
    <property type="molecule type" value="Genomic_DNA"/>
</dbReference>
<dbReference type="InterPro" id="IPR050155">
    <property type="entry name" value="HAD-like_hydrolase_sf"/>
</dbReference>
<evidence type="ECO:0000256" key="5">
    <source>
        <dbReference type="ARBA" id="ARBA00013078"/>
    </source>
</evidence>
<dbReference type="SFLD" id="SFLDG01129">
    <property type="entry name" value="C1.5:_HAD__Beta-PGM__Phosphata"/>
    <property type="match status" value="1"/>
</dbReference>
<evidence type="ECO:0000256" key="9">
    <source>
        <dbReference type="ARBA" id="ARBA00023277"/>
    </source>
</evidence>
<feature type="binding site" evidence="10">
    <location>
        <position position="174"/>
    </location>
    <ligand>
        <name>Mg(2+)</name>
        <dbReference type="ChEBI" id="CHEBI:18420"/>
    </ligand>
</feature>
<dbReference type="InterPro" id="IPR006439">
    <property type="entry name" value="HAD-SF_hydro_IA"/>
</dbReference>
<dbReference type="GO" id="GO:0008967">
    <property type="term" value="F:phosphoglycolate phosphatase activity"/>
    <property type="evidence" value="ECO:0007669"/>
    <property type="project" value="UniProtKB-UniRule"/>
</dbReference>
<evidence type="ECO:0000256" key="7">
    <source>
        <dbReference type="ARBA" id="ARBA00022801"/>
    </source>
</evidence>
<protein>
    <recommendedName>
        <fullName evidence="5 10">Phosphoglycolate phosphatase</fullName>
        <shortName evidence="10">PGP</shortName>
        <shortName evidence="10">PGPase</shortName>
        <ecNumber evidence="5 10">3.1.3.18</ecNumber>
    </recommendedName>
</protein>
<dbReference type="InterPro" id="IPR037512">
    <property type="entry name" value="PGPase_prok"/>
</dbReference>
<keyword evidence="6 10" id="KW-0479">Metal-binding</keyword>
<dbReference type="InterPro" id="IPR023214">
    <property type="entry name" value="HAD_sf"/>
</dbReference>
<dbReference type="GO" id="GO:0046872">
    <property type="term" value="F:metal ion binding"/>
    <property type="evidence" value="ECO:0007669"/>
    <property type="project" value="UniProtKB-KW"/>
</dbReference>
<keyword evidence="8 10" id="KW-0460">Magnesium</keyword>
<comment type="cofactor">
    <cofactor evidence="2 10">
        <name>Mg(2+)</name>
        <dbReference type="ChEBI" id="CHEBI:18420"/>
    </cofactor>
</comment>
<dbReference type="InterPro" id="IPR036412">
    <property type="entry name" value="HAD-like_sf"/>
</dbReference>
<comment type="function">
    <text evidence="10">Specifically catalyzes the dephosphorylation of 2-phosphoglycolate. Is involved in the dissimilation of the intracellular 2-phosphoglycolate formed during the DNA repair of 3'-phosphoglycolate ends, a major class of DNA lesions induced by oxidative stress.</text>
</comment>